<keyword evidence="2" id="KW-0812">Transmembrane</keyword>
<accession>A0A810MT23</accession>
<feature type="transmembrane region" description="Helical" evidence="2">
    <location>
        <begin position="298"/>
        <end position="317"/>
    </location>
</feature>
<feature type="transmembrane region" description="Helical" evidence="2">
    <location>
        <begin position="217"/>
        <end position="235"/>
    </location>
</feature>
<feature type="transmembrane region" description="Helical" evidence="2">
    <location>
        <begin position="139"/>
        <end position="162"/>
    </location>
</feature>
<dbReference type="EMBL" id="AP023359">
    <property type="protein sequence ID" value="BCJ64347.1"/>
    <property type="molecule type" value="Genomic_DNA"/>
</dbReference>
<reference evidence="3" key="1">
    <citation type="submission" date="2020-08" db="EMBL/GenBank/DDBJ databases">
        <title>Whole genome shotgun sequence of Polymorphospora rubra NBRC 101157.</title>
        <authorList>
            <person name="Komaki H."/>
            <person name="Tamura T."/>
        </authorList>
    </citation>
    <scope>NUCLEOTIDE SEQUENCE</scope>
    <source>
        <strain evidence="3">NBRC 101157</strain>
    </source>
</reference>
<keyword evidence="2" id="KW-0472">Membrane</keyword>
<proteinExistence type="predicted"/>
<gene>
    <name evidence="3" type="ORF">Prubr_13680</name>
</gene>
<evidence type="ECO:0008006" key="5">
    <source>
        <dbReference type="Google" id="ProtNLM"/>
    </source>
</evidence>
<evidence type="ECO:0000256" key="2">
    <source>
        <dbReference type="SAM" id="Phobius"/>
    </source>
</evidence>
<organism evidence="3 4">
    <name type="scientific">Polymorphospora rubra</name>
    <dbReference type="NCBI Taxonomy" id="338584"/>
    <lineage>
        <taxon>Bacteria</taxon>
        <taxon>Bacillati</taxon>
        <taxon>Actinomycetota</taxon>
        <taxon>Actinomycetes</taxon>
        <taxon>Micromonosporales</taxon>
        <taxon>Micromonosporaceae</taxon>
        <taxon>Polymorphospora</taxon>
    </lineage>
</organism>
<protein>
    <recommendedName>
        <fullName evidence="5">Cytochrome C biogenesis protein transmembrane region</fullName>
    </recommendedName>
</protein>
<evidence type="ECO:0000256" key="1">
    <source>
        <dbReference type="SAM" id="MobiDB-lite"/>
    </source>
</evidence>
<feature type="transmembrane region" description="Helical" evidence="2">
    <location>
        <begin position="45"/>
        <end position="66"/>
    </location>
</feature>
<dbReference type="AlphaFoldDB" id="A0A810MT23"/>
<evidence type="ECO:0000313" key="3">
    <source>
        <dbReference type="EMBL" id="BCJ64347.1"/>
    </source>
</evidence>
<name>A0A810MT23_9ACTN</name>
<keyword evidence="4" id="KW-1185">Reference proteome</keyword>
<feature type="region of interest" description="Disordered" evidence="1">
    <location>
        <begin position="12"/>
        <end position="34"/>
    </location>
</feature>
<dbReference type="Proteomes" id="UP000680866">
    <property type="component" value="Chromosome"/>
</dbReference>
<dbReference type="KEGG" id="pry:Prubr_13680"/>
<feature type="transmembrane region" description="Helical" evidence="2">
    <location>
        <begin position="182"/>
        <end position="205"/>
    </location>
</feature>
<evidence type="ECO:0000313" key="4">
    <source>
        <dbReference type="Proteomes" id="UP000680866"/>
    </source>
</evidence>
<feature type="transmembrane region" description="Helical" evidence="2">
    <location>
        <begin position="86"/>
        <end position="119"/>
    </location>
</feature>
<sequence>MVKPPPGELLRAAPETISVPPADGTSEPKATSPFVNGHFPRRRGLIIGLSVLAGFLLTVVWSAHFVDSTIGDNVANTLLGHDAKETPIAGIAAGILFAFVSGLAGTFTACNIATFGAMAPLLGSGGSRWSRMLHTLRPLGWVSVGMLAVSSVYGVIVGLVGTSMPQFSQAANQPGSLSPRSIQSMVVYGIIGLVMCYLGLASLGLVRDPFAKISKRFPNAPMVFMGILIGAFLIGRPFPLFRQMFRDAAESGNPLYGAAAFSLQSIGNILVMAILFLIIANFTGGRIQRWLAANPRRLTVITAVAFLVAGAFTFLYWDVRLLARREIIPWYPTAPWA</sequence>
<keyword evidence="2" id="KW-1133">Transmembrane helix</keyword>
<feature type="transmembrane region" description="Helical" evidence="2">
    <location>
        <begin position="255"/>
        <end position="278"/>
    </location>
</feature>